<accession>A0A9D1SC70</accession>
<evidence type="ECO:0008006" key="3">
    <source>
        <dbReference type="Google" id="ProtNLM"/>
    </source>
</evidence>
<evidence type="ECO:0000313" key="1">
    <source>
        <dbReference type="EMBL" id="HIU54771.1"/>
    </source>
</evidence>
<protein>
    <recommendedName>
        <fullName evidence="3">HTH HARE-type domain-containing protein</fullName>
    </recommendedName>
</protein>
<reference evidence="1" key="1">
    <citation type="submission" date="2020-10" db="EMBL/GenBank/DDBJ databases">
        <authorList>
            <person name="Gilroy R."/>
        </authorList>
    </citation>
    <scope>NUCLEOTIDE SEQUENCE</scope>
    <source>
        <strain evidence="1">CHK158-818</strain>
    </source>
</reference>
<name>A0A9D1SC70_9BACT</name>
<comment type="caution">
    <text evidence="1">The sequence shown here is derived from an EMBL/GenBank/DDBJ whole genome shotgun (WGS) entry which is preliminary data.</text>
</comment>
<dbReference type="Proteomes" id="UP000824112">
    <property type="component" value="Unassembled WGS sequence"/>
</dbReference>
<organism evidence="1 2">
    <name type="scientific">Candidatus Gallibacteroides avistercoris</name>
    <dbReference type="NCBI Taxonomy" id="2840833"/>
    <lineage>
        <taxon>Bacteria</taxon>
        <taxon>Pseudomonadati</taxon>
        <taxon>Bacteroidota</taxon>
        <taxon>Bacteroidia</taxon>
        <taxon>Bacteroidales</taxon>
        <taxon>Bacteroidaceae</taxon>
        <taxon>Bacteroidaceae incertae sedis</taxon>
        <taxon>Candidatus Gallibacteroides</taxon>
    </lineage>
</organism>
<proteinExistence type="predicted"/>
<dbReference type="EMBL" id="DVNA01000068">
    <property type="protein sequence ID" value="HIU54771.1"/>
    <property type="molecule type" value="Genomic_DNA"/>
</dbReference>
<reference evidence="1" key="2">
    <citation type="journal article" date="2021" name="PeerJ">
        <title>Extensive microbial diversity within the chicken gut microbiome revealed by metagenomics and culture.</title>
        <authorList>
            <person name="Gilroy R."/>
            <person name="Ravi A."/>
            <person name="Getino M."/>
            <person name="Pursley I."/>
            <person name="Horton D.L."/>
            <person name="Alikhan N.F."/>
            <person name="Baker D."/>
            <person name="Gharbi K."/>
            <person name="Hall N."/>
            <person name="Watson M."/>
            <person name="Adriaenssens E.M."/>
            <person name="Foster-Nyarko E."/>
            <person name="Jarju S."/>
            <person name="Secka A."/>
            <person name="Antonio M."/>
            <person name="Oren A."/>
            <person name="Chaudhuri R.R."/>
            <person name="La Ragione R."/>
            <person name="Hildebrand F."/>
            <person name="Pallen M.J."/>
        </authorList>
    </citation>
    <scope>NUCLEOTIDE SEQUENCE</scope>
    <source>
        <strain evidence="1">CHK158-818</strain>
    </source>
</reference>
<dbReference type="AlphaFoldDB" id="A0A9D1SC70"/>
<evidence type="ECO:0000313" key="2">
    <source>
        <dbReference type="Proteomes" id="UP000824112"/>
    </source>
</evidence>
<sequence length="240" mass="27992">MKQYEAVIETMEKAGGIATLGFLYREVFKIKACSWNTQTPFASIRRIVQQNKHIYKIKPGLYALEKYRERFNRQGIVPQTEAPASDSFDHAYYQGLLLEIGNMNQWETYVPAQDKNKPFLGKTLGEVAQLTEIHPFTYPSLLERARSIDVLWFNVRGMLSAAFEVEHTTDMQNSLLKFFDLQDFYADFYIVASDKRQPEFCRKLNYSAFSEIRDRVKFLDYSYISKWHTKLSELMALAGV</sequence>
<gene>
    <name evidence="1" type="ORF">IAB03_03065</name>
</gene>